<dbReference type="Proteomes" id="UP000735302">
    <property type="component" value="Unassembled WGS sequence"/>
</dbReference>
<dbReference type="AlphaFoldDB" id="A0AAV3Y2F0"/>
<name>A0AAV3Y2F0_9GAST</name>
<gene>
    <name evidence="1" type="ORF">PoB_000332300</name>
</gene>
<proteinExistence type="predicted"/>
<protein>
    <submittedName>
        <fullName evidence="1">Uncharacterized protein</fullName>
    </submittedName>
</protein>
<organism evidence="1 2">
    <name type="scientific">Plakobranchus ocellatus</name>
    <dbReference type="NCBI Taxonomy" id="259542"/>
    <lineage>
        <taxon>Eukaryota</taxon>
        <taxon>Metazoa</taxon>
        <taxon>Spiralia</taxon>
        <taxon>Lophotrochozoa</taxon>
        <taxon>Mollusca</taxon>
        <taxon>Gastropoda</taxon>
        <taxon>Heterobranchia</taxon>
        <taxon>Euthyneura</taxon>
        <taxon>Panpulmonata</taxon>
        <taxon>Sacoglossa</taxon>
        <taxon>Placobranchoidea</taxon>
        <taxon>Plakobranchidae</taxon>
        <taxon>Plakobranchus</taxon>
    </lineage>
</organism>
<reference evidence="1 2" key="1">
    <citation type="journal article" date="2021" name="Elife">
        <title>Chloroplast acquisition without the gene transfer in kleptoplastic sea slugs, Plakobranchus ocellatus.</title>
        <authorList>
            <person name="Maeda T."/>
            <person name="Takahashi S."/>
            <person name="Yoshida T."/>
            <person name="Shimamura S."/>
            <person name="Takaki Y."/>
            <person name="Nagai Y."/>
            <person name="Toyoda A."/>
            <person name="Suzuki Y."/>
            <person name="Arimoto A."/>
            <person name="Ishii H."/>
            <person name="Satoh N."/>
            <person name="Nishiyama T."/>
            <person name="Hasebe M."/>
            <person name="Maruyama T."/>
            <person name="Minagawa J."/>
            <person name="Obokata J."/>
            <person name="Shigenobu S."/>
        </authorList>
    </citation>
    <scope>NUCLEOTIDE SEQUENCE [LARGE SCALE GENOMIC DNA]</scope>
</reference>
<evidence type="ECO:0000313" key="2">
    <source>
        <dbReference type="Proteomes" id="UP000735302"/>
    </source>
</evidence>
<accession>A0AAV3Y2F0</accession>
<sequence length="77" mass="8639">MFSFDEEGVISQLKIVDPSSRQCSRVTNVHRPHAVHFPNIVRNTSLDDIDDINGEVSVPMQRVYLFLQAASNNTGSH</sequence>
<dbReference type="EMBL" id="BLXT01000427">
    <property type="protein sequence ID" value="GFN76817.1"/>
    <property type="molecule type" value="Genomic_DNA"/>
</dbReference>
<keyword evidence="2" id="KW-1185">Reference proteome</keyword>
<evidence type="ECO:0000313" key="1">
    <source>
        <dbReference type="EMBL" id="GFN76817.1"/>
    </source>
</evidence>
<comment type="caution">
    <text evidence="1">The sequence shown here is derived from an EMBL/GenBank/DDBJ whole genome shotgun (WGS) entry which is preliminary data.</text>
</comment>